<organism evidence="1 2">
    <name type="scientific">Calocera cornea HHB12733</name>
    <dbReference type="NCBI Taxonomy" id="1353952"/>
    <lineage>
        <taxon>Eukaryota</taxon>
        <taxon>Fungi</taxon>
        <taxon>Dikarya</taxon>
        <taxon>Basidiomycota</taxon>
        <taxon>Agaricomycotina</taxon>
        <taxon>Dacrymycetes</taxon>
        <taxon>Dacrymycetales</taxon>
        <taxon>Dacrymycetaceae</taxon>
        <taxon>Calocera</taxon>
    </lineage>
</organism>
<dbReference type="Proteomes" id="UP000076842">
    <property type="component" value="Unassembled WGS sequence"/>
</dbReference>
<dbReference type="Gene3D" id="3.80.10.10">
    <property type="entry name" value="Ribonuclease Inhibitor"/>
    <property type="match status" value="1"/>
</dbReference>
<protein>
    <recommendedName>
        <fullName evidence="3">F-box domain-containing protein</fullName>
    </recommendedName>
</protein>
<evidence type="ECO:0000313" key="2">
    <source>
        <dbReference type="Proteomes" id="UP000076842"/>
    </source>
</evidence>
<feature type="non-terminal residue" evidence="1">
    <location>
        <position position="1"/>
    </location>
</feature>
<gene>
    <name evidence="1" type="ORF">CALCODRAFT_505155</name>
</gene>
<dbReference type="InterPro" id="IPR032675">
    <property type="entry name" value="LRR_dom_sf"/>
</dbReference>
<dbReference type="InParanoid" id="A0A165BZH1"/>
<name>A0A165BZH1_9BASI</name>
<keyword evidence="2" id="KW-1185">Reference proteome</keyword>
<dbReference type="AlphaFoldDB" id="A0A165BZH1"/>
<accession>A0A165BZH1</accession>
<sequence length="475" mass="51705">TFLAQLVQVVDLENARLYPEYPSDEHFLARLAAVRATRTDPFQPMFPNLQVLICLAGSPGDLEVLHILGHPALKVFSLNFALPSFSRSKEADKESGALLRVTDALLQRLYRWIPSLVELVLLGLPWAELAREHYGALLSLAVQLQDFTGTGEMAEHTYLTTLLSHGALRKLCLGAPPPAATAWGSGRPDAGVHAGGVPGVYRLDDLELHHTLDVTVSVLEIIAPRANLKVLRLRLKAGAGDVASLADALSSVGSSLERLQVDFVTDTPQSTPSQPATWATFSGLYTACPSLVALSLWSAVPQDLFGLTDRDLIAIGLHWKHLRLLSLHWQDNSQTVAPSNAPGVTLLGLLDLLQSCNSLSHILMTSVRLPSPDRETDSHFPRSPIIPVHRRAEVFVQSLQGPSDGSRGTTELLQGAAVFLGLNAPFLLFRSYGKHPSEAHETNTTVQPNVRDLNDLLSALRIYRESETDSQPPSF</sequence>
<evidence type="ECO:0000313" key="1">
    <source>
        <dbReference type="EMBL" id="KZT50003.1"/>
    </source>
</evidence>
<evidence type="ECO:0008006" key="3">
    <source>
        <dbReference type="Google" id="ProtNLM"/>
    </source>
</evidence>
<dbReference type="EMBL" id="KV424289">
    <property type="protein sequence ID" value="KZT50003.1"/>
    <property type="molecule type" value="Genomic_DNA"/>
</dbReference>
<proteinExistence type="predicted"/>
<reference evidence="1 2" key="1">
    <citation type="journal article" date="2016" name="Mol. Biol. Evol.">
        <title>Comparative Genomics of Early-Diverging Mushroom-Forming Fungi Provides Insights into the Origins of Lignocellulose Decay Capabilities.</title>
        <authorList>
            <person name="Nagy L.G."/>
            <person name="Riley R."/>
            <person name="Tritt A."/>
            <person name="Adam C."/>
            <person name="Daum C."/>
            <person name="Floudas D."/>
            <person name="Sun H."/>
            <person name="Yadav J.S."/>
            <person name="Pangilinan J."/>
            <person name="Larsson K.H."/>
            <person name="Matsuura K."/>
            <person name="Barry K."/>
            <person name="Labutti K."/>
            <person name="Kuo R."/>
            <person name="Ohm R.A."/>
            <person name="Bhattacharya S.S."/>
            <person name="Shirouzu T."/>
            <person name="Yoshinaga Y."/>
            <person name="Martin F.M."/>
            <person name="Grigoriev I.V."/>
            <person name="Hibbett D.S."/>
        </authorList>
    </citation>
    <scope>NUCLEOTIDE SEQUENCE [LARGE SCALE GENOMIC DNA]</scope>
    <source>
        <strain evidence="1 2">HHB12733</strain>
    </source>
</reference>